<evidence type="ECO:0000313" key="2">
    <source>
        <dbReference type="EMBL" id="SUX48759.1"/>
    </source>
</evidence>
<dbReference type="SUPFAM" id="SSF51735">
    <property type="entry name" value="NAD(P)-binding Rossmann-fold domains"/>
    <property type="match status" value="1"/>
</dbReference>
<proteinExistence type="predicted"/>
<dbReference type="Pfam" id="PF00106">
    <property type="entry name" value="adh_short"/>
    <property type="match status" value="1"/>
</dbReference>
<protein>
    <submittedName>
        <fullName evidence="2">Serine 3-dehydrogenase</fullName>
        <ecNumber evidence="2">1.1.1.276</ecNumber>
    </submittedName>
</protein>
<gene>
    <name evidence="2" type="primary">sdh_1</name>
    <name evidence="2" type="ORF">NCTC13532_04370</name>
</gene>
<dbReference type="Proteomes" id="UP000254282">
    <property type="component" value="Unassembled WGS sequence"/>
</dbReference>
<dbReference type="Gene3D" id="3.40.50.720">
    <property type="entry name" value="NAD(P)-binding Rossmann-like Domain"/>
    <property type="match status" value="1"/>
</dbReference>
<dbReference type="EC" id="1.1.1.276" evidence="2"/>
<keyword evidence="1" id="KW-0812">Transmembrane</keyword>
<organism evidence="2 3">
    <name type="scientific">Chryseobacterium indoltheticum</name>
    <dbReference type="NCBI Taxonomy" id="254"/>
    <lineage>
        <taxon>Bacteria</taxon>
        <taxon>Pseudomonadati</taxon>
        <taxon>Bacteroidota</taxon>
        <taxon>Flavobacteriia</taxon>
        <taxon>Flavobacteriales</taxon>
        <taxon>Weeksellaceae</taxon>
        <taxon>Chryseobacterium group</taxon>
        <taxon>Chryseobacterium</taxon>
    </lineage>
</organism>
<dbReference type="GO" id="GO:0031132">
    <property type="term" value="F:serine 3-dehydrogenase activity"/>
    <property type="evidence" value="ECO:0007669"/>
    <property type="project" value="UniProtKB-EC"/>
</dbReference>
<dbReference type="InterPro" id="IPR002347">
    <property type="entry name" value="SDR_fam"/>
</dbReference>
<keyword evidence="1" id="KW-1133">Transmembrane helix</keyword>
<keyword evidence="2" id="KW-0560">Oxidoreductase</keyword>
<dbReference type="AlphaFoldDB" id="A0A381FQ69"/>
<dbReference type="EMBL" id="UFVR01000004">
    <property type="protein sequence ID" value="SUX48759.1"/>
    <property type="molecule type" value="Genomic_DNA"/>
</dbReference>
<feature type="transmembrane region" description="Helical" evidence="1">
    <location>
        <begin position="49"/>
        <end position="69"/>
    </location>
</feature>
<sequence length="76" mass="8652">MQTIFITGASSGMGKASAKLFQSKGWNVIATMRSPEKETELTQLENVTILPLILLLISPRLVFAIYRYLARYYFHL</sequence>
<evidence type="ECO:0000256" key="1">
    <source>
        <dbReference type="SAM" id="Phobius"/>
    </source>
</evidence>
<dbReference type="InterPro" id="IPR036291">
    <property type="entry name" value="NAD(P)-bd_dom_sf"/>
</dbReference>
<accession>A0A381FQ69</accession>
<name>A0A381FQ69_9FLAO</name>
<evidence type="ECO:0000313" key="3">
    <source>
        <dbReference type="Proteomes" id="UP000254282"/>
    </source>
</evidence>
<reference evidence="2 3" key="1">
    <citation type="submission" date="2018-06" db="EMBL/GenBank/DDBJ databases">
        <authorList>
            <consortium name="Pathogen Informatics"/>
            <person name="Doyle S."/>
        </authorList>
    </citation>
    <scope>NUCLEOTIDE SEQUENCE [LARGE SCALE GENOMIC DNA]</scope>
    <source>
        <strain evidence="2 3">NCTC13532</strain>
    </source>
</reference>
<keyword evidence="1" id="KW-0472">Membrane</keyword>